<comment type="caution">
    <text evidence="2">The sequence shown here is derived from an EMBL/GenBank/DDBJ whole genome shotgun (WGS) entry which is preliminary data.</text>
</comment>
<evidence type="ECO:0000256" key="1">
    <source>
        <dbReference type="SAM" id="MobiDB-lite"/>
    </source>
</evidence>
<proteinExistence type="predicted"/>
<feature type="region of interest" description="Disordered" evidence="1">
    <location>
        <begin position="1"/>
        <end position="27"/>
    </location>
</feature>
<organism evidence="2 3">
    <name type="scientific">Tagetes erecta</name>
    <name type="common">African marigold</name>
    <dbReference type="NCBI Taxonomy" id="13708"/>
    <lineage>
        <taxon>Eukaryota</taxon>
        <taxon>Viridiplantae</taxon>
        <taxon>Streptophyta</taxon>
        <taxon>Embryophyta</taxon>
        <taxon>Tracheophyta</taxon>
        <taxon>Spermatophyta</taxon>
        <taxon>Magnoliopsida</taxon>
        <taxon>eudicotyledons</taxon>
        <taxon>Gunneridae</taxon>
        <taxon>Pentapetalae</taxon>
        <taxon>asterids</taxon>
        <taxon>campanulids</taxon>
        <taxon>Asterales</taxon>
        <taxon>Asteraceae</taxon>
        <taxon>Asteroideae</taxon>
        <taxon>Heliantheae alliance</taxon>
        <taxon>Tageteae</taxon>
        <taxon>Tagetes</taxon>
    </lineage>
</organism>
<sequence length="157" mass="17826">MEKGKQKMSGAGVEEEEEEGGSGKRSDGDYSHLLAYLDEEYDHEKEILDLEFPCLCGLQKRIRANRYHQDFWFKELRKVWTGKESPVAASRLIVKVFDEVYEGHPHSGDVQVHAGQMVTMGLEYVTAVNVIIDTLASVWRSMILKTTSCKSNVTKNN</sequence>
<reference evidence="2" key="1">
    <citation type="journal article" date="2023" name="bioRxiv">
        <title>Improved chromosome-level genome assembly for marigold (Tagetes erecta).</title>
        <authorList>
            <person name="Jiang F."/>
            <person name="Yuan L."/>
            <person name="Wang S."/>
            <person name="Wang H."/>
            <person name="Xu D."/>
            <person name="Wang A."/>
            <person name="Fan W."/>
        </authorList>
    </citation>
    <scope>NUCLEOTIDE SEQUENCE</scope>
    <source>
        <strain evidence="2">WSJ</strain>
        <tissue evidence="2">Leaf</tissue>
    </source>
</reference>
<keyword evidence="3" id="KW-1185">Reference proteome</keyword>
<evidence type="ECO:0000313" key="3">
    <source>
        <dbReference type="Proteomes" id="UP001229421"/>
    </source>
</evidence>
<dbReference type="EMBL" id="JAUHHV010000002">
    <property type="protein sequence ID" value="KAK1433774.1"/>
    <property type="molecule type" value="Genomic_DNA"/>
</dbReference>
<protein>
    <submittedName>
        <fullName evidence="2">Uncharacterized protein</fullName>
    </submittedName>
</protein>
<dbReference type="Proteomes" id="UP001229421">
    <property type="component" value="Unassembled WGS sequence"/>
</dbReference>
<dbReference type="AlphaFoldDB" id="A0AAD8P665"/>
<evidence type="ECO:0000313" key="2">
    <source>
        <dbReference type="EMBL" id="KAK1433774.1"/>
    </source>
</evidence>
<gene>
    <name evidence="2" type="ORF">QVD17_10691</name>
</gene>
<name>A0AAD8P665_TARER</name>
<accession>A0AAD8P665</accession>